<keyword evidence="1" id="KW-1185">Reference proteome</keyword>
<reference evidence="1" key="1">
    <citation type="journal article" date="2013" name="Genetics">
        <title>The draft genome and transcriptome of Panagrellus redivivus are shaped by the harsh demands of a free-living lifestyle.</title>
        <authorList>
            <person name="Srinivasan J."/>
            <person name="Dillman A.R."/>
            <person name="Macchietto M.G."/>
            <person name="Heikkinen L."/>
            <person name="Lakso M."/>
            <person name="Fracchia K.M."/>
            <person name="Antoshechkin I."/>
            <person name="Mortazavi A."/>
            <person name="Wong G."/>
            <person name="Sternberg P.W."/>
        </authorList>
    </citation>
    <scope>NUCLEOTIDE SEQUENCE [LARGE SCALE GENOMIC DNA]</scope>
    <source>
        <strain evidence="1">MT8872</strain>
    </source>
</reference>
<organism evidence="1 2">
    <name type="scientific">Panagrellus redivivus</name>
    <name type="common">Microworm</name>
    <dbReference type="NCBI Taxonomy" id="6233"/>
    <lineage>
        <taxon>Eukaryota</taxon>
        <taxon>Metazoa</taxon>
        <taxon>Ecdysozoa</taxon>
        <taxon>Nematoda</taxon>
        <taxon>Chromadorea</taxon>
        <taxon>Rhabditida</taxon>
        <taxon>Tylenchina</taxon>
        <taxon>Panagrolaimomorpha</taxon>
        <taxon>Panagrolaimoidea</taxon>
        <taxon>Panagrolaimidae</taxon>
        <taxon>Panagrellus</taxon>
    </lineage>
</organism>
<name>A0A7E4ZU23_PANRE</name>
<dbReference type="AlphaFoldDB" id="A0A7E4ZU23"/>
<sequence>MPYPIANLAYGFRCRLSELATPSERYRLQIAAGTPSLCPPYIQLAQAIIGGCFFTQQAETNFQTLQSGVFRPFEYRDDAFILCNMFSTFENADLQTLSSNVFDNFLIQSDVSMLLRNCSISKQFFKALAKLTCYAAPRLMSIFAYDDGNANVLSLSNLLYDFPKLAHLTLSNIPLSKTWMNDIATVKFHCLNFFKFSMFECYFVPFTAGELTQLLKILPSEFELTIIIHGVNLLKEYFQSLERKLDFTLERIHDRNMNKTKRVSIFAHKTEFAWKLPTD</sequence>
<evidence type="ECO:0000313" key="1">
    <source>
        <dbReference type="Proteomes" id="UP000492821"/>
    </source>
</evidence>
<reference evidence="2" key="2">
    <citation type="submission" date="2020-10" db="UniProtKB">
        <authorList>
            <consortium name="WormBaseParasite"/>
        </authorList>
    </citation>
    <scope>IDENTIFICATION</scope>
</reference>
<dbReference type="Proteomes" id="UP000492821">
    <property type="component" value="Unassembled WGS sequence"/>
</dbReference>
<evidence type="ECO:0000313" key="2">
    <source>
        <dbReference type="WBParaSite" id="Pan_g17467.t1"/>
    </source>
</evidence>
<protein>
    <submittedName>
        <fullName evidence="2">F-box domain-containing protein</fullName>
    </submittedName>
</protein>
<proteinExistence type="predicted"/>
<accession>A0A7E4ZU23</accession>
<dbReference type="WBParaSite" id="Pan_g17467.t1">
    <property type="protein sequence ID" value="Pan_g17467.t1"/>
    <property type="gene ID" value="Pan_g17467"/>
</dbReference>